<keyword evidence="4" id="KW-1185">Reference proteome</keyword>
<dbReference type="PANTHER" id="PTHR43736:SF4">
    <property type="entry name" value="SLR1690 PROTEIN"/>
    <property type="match status" value="1"/>
</dbReference>
<evidence type="ECO:0000313" key="3">
    <source>
        <dbReference type="EMBL" id="KAB7791363.1"/>
    </source>
</evidence>
<dbReference type="InterPro" id="IPR015797">
    <property type="entry name" value="NUDIX_hydrolase-like_dom_sf"/>
</dbReference>
<evidence type="ECO:0000259" key="2">
    <source>
        <dbReference type="PROSITE" id="PS51462"/>
    </source>
</evidence>
<evidence type="ECO:0000313" key="4">
    <source>
        <dbReference type="Proteomes" id="UP000441772"/>
    </source>
</evidence>
<reference evidence="3 4" key="1">
    <citation type="submission" date="2019-09" db="EMBL/GenBank/DDBJ databases">
        <title>Characterization of the phylogenetic diversity of two novel species belonging to the genus Bifidobacterium: Bifidobacterium cebidarum sp. nov. and Bifidobacterium leontopitheci sp. nov.</title>
        <authorList>
            <person name="Lugli G.A."/>
            <person name="Duranti S."/>
            <person name="Milani C."/>
            <person name="Turroni F."/>
            <person name="Ventura M."/>
        </authorList>
    </citation>
    <scope>NUCLEOTIDE SEQUENCE [LARGE SCALE GENOMIC DNA]</scope>
    <source>
        <strain evidence="3 4">LMG 31471</strain>
    </source>
</reference>
<feature type="compositionally biased region" description="Basic and acidic residues" evidence="1">
    <location>
        <begin position="249"/>
        <end position="258"/>
    </location>
</feature>
<dbReference type="Gene3D" id="1.10.10.10">
    <property type="entry name" value="Winged helix-like DNA-binding domain superfamily/Winged helix DNA-binding domain"/>
    <property type="match status" value="1"/>
</dbReference>
<evidence type="ECO:0000256" key="1">
    <source>
        <dbReference type="SAM" id="MobiDB-lite"/>
    </source>
</evidence>
<comment type="caution">
    <text evidence="3">The sequence shown here is derived from an EMBL/GenBank/DDBJ whole genome shotgun (WGS) entry which is preliminary data.</text>
</comment>
<dbReference type="PANTHER" id="PTHR43736">
    <property type="entry name" value="ADP-RIBOSE PYROPHOSPHATASE"/>
    <property type="match status" value="1"/>
</dbReference>
<dbReference type="CDD" id="cd18873">
    <property type="entry name" value="NUDIX_NadM_like"/>
    <property type="match status" value="1"/>
</dbReference>
<accession>A0A6I1GI84</accession>
<dbReference type="EMBL" id="WBVT01000001">
    <property type="protein sequence ID" value="KAB7791363.1"/>
    <property type="molecule type" value="Genomic_DNA"/>
</dbReference>
<feature type="compositionally biased region" description="Acidic residues" evidence="1">
    <location>
        <begin position="239"/>
        <end position="248"/>
    </location>
</feature>
<gene>
    <name evidence="3" type="ORF">F7D09_0038</name>
</gene>
<sequence>MAMGNIAERRMQPPQVGVSVVILALGPEDADADAGDAHSGTKLWIPLVRRVRQPYLDCWALPGGGLRADRSLEQCAYRALETTTDLHPDYLEQLYTFGGPGRSRGGLPMISIVYWAMIGHAAAGDFTDGDNVRWFPEDALPRLAFDHRRIIDYALWRMRNKIEYSDIATRLVGETFTLRQLRRVYEAVSGEPIDAANFRRRMLASGQLEDTGDKLREGRHRPAAVYRYTPQRQRHDIPFEPDDGGETDAPDHGERSPLEEAMAVLMPSALP</sequence>
<dbReference type="InterPro" id="IPR054105">
    <property type="entry name" value="WHD_NrtR"/>
</dbReference>
<dbReference type="InterPro" id="IPR036388">
    <property type="entry name" value="WH-like_DNA-bd_sf"/>
</dbReference>
<dbReference type="InterPro" id="IPR000086">
    <property type="entry name" value="NUDIX_hydrolase_dom"/>
</dbReference>
<dbReference type="Proteomes" id="UP000441772">
    <property type="component" value="Unassembled WGS sequence"/>
</dbReference>
<dbReference type="RefSeq" id="WP_152233429.1">
    <property type="nucleotide sequence ID" value="NZ_JBHSKZ010000064.1"/>
</dbReference>
<feature type="region of interest" description="Disordered" evidence="1">
    <location>
        <begin position="229"/>
        <end position="271"/>
    </location>
</feature>
<dbReference type="GO" id="GO:0016787">
    <property type="term" value="F:hydrolase activity"/>
    <property type="evidence" value="ECO:0007669"/>
    <property type="project" value="UniProtKB-KW"/>
</dbReference>
<dbReference type="Pfam" id="PF00293">
    <property type="entry name" value="NUDIX"/>
    <property type="match status" value="1"/>
</dbReference>
<dbReference type="SUPFAM" id="SSF46785">
    <property type="entry name" value="Winged helix' DNA-binding domain"/>
    <property type="match status" value="1"/>
</dbReference>
<dbReference type="PROSITE" id="PS51462">
    <property type="entry name" value="NUDIX"/>
    <property type="match status" value="1"/>
</dbReference>
<organism evidence="3 4">
    <name type="scientific">Bifidobacterium leontopitheci</name>
    <dbReference type="NCBI Taxonomy" id="2650774"/>
    <lineage>
        <taxon>Bacteria</taxon>
        <taxon>Bacillati</taxon>
        <taxon>Actinomycetota</taxon>
        <taxon>Actinomycetes</taxon>
        <taxon>Bifidobacteriales</taxon>
        <taxon>Bifidobacteriaceae</taxon>
        <taxon>Bifidobacterium</taxon>
    </lineage>
</organism>
<dbReference type="Pfam" id="PF21906">
    <property type="entry name" value="WHD_NrtR"/>
    <property type="match status" value="1"/>
</dbReference>
<dbReference type="Gene3D" id="3.90.79.10">
    <property type="entry name" value="Nucleoside Triphosphate Pyrophosphohydrolase"/>
    <property type="match status" value="1"/>
</dbReference>
<keyword evidence="3" id="KW-0378">Hydrolase</keyword>
<proteinExistence type="predicted"/>
<name>A0A6I1GI84_9BIFI</name>
<dbReference type="AlphaFoldDB" id="A0A6I1GI84"/>
<protein>
    <submittedName>
        <fullName evidence="3">NUDIX hydrolase</fullName>
    </submittedName>
</protein>
<dbReference type="InterPro" id="IPR036390">
    <property type="entry name" value="WH_DNA-bd_sf"/>
</dbReference>
<dbReference type="SUPFAM" id="SSF55811">
    <property type="entry name" value="Nudix"/>
    <property type="match status" value="1"/>
</dbReference>
<feature type="domain" description="Nudix hydrolase" evidence="2">
    <location>
        <begin position="13"/>
        <end position="159"/>
    </location>
</feature>